<comment type="caution">
    <text evidence="14">The sequence shown here is derived from an EMBL/GenBank/DDBJ whole genome shotgun (WGS) entry which is preliminary data.</text>
</comment>
<dbReference type="STRING" id="1408226.T233_00763"/>
<dbReference type="InterPro" id="IPR005543">
    <property type="entry name" value="PASTA_dom"/>
</dbReference>
<proteinExistence type="predicted"/>
<evidence type="ECO:0000256" key="4">
    <source>
        <dbReference type="ARBA" id="ARBA00022741"/>
    </source>
</evidence>
<dbReference type="InterPro" id="IPR000719">
    <property type="entry name" value="Prot_kinase_dom"/>
</dbReference>
<dbReference type="EC" id="2.7.11.1" evidence="1"/>
<dbReference type="CDD" id="cd14014">
    <property type="entry name" value="STKc_PknB_like"/>
    <property type="match status" value="1"/>
</dbReference>
<dbReference type="eggNOG" id="COG0515">
    <property type="taxonomic scope" value="Bacteria"/>
</dbReference>
<dbReference type="Gene3D" id="3.30.200.20">
    <property type="entry name" value="Phosphorylase Kinase, domain 1"/>
    <property type="match status" value="1"/>
</dbReference>
<evidence type="ECO:0000256" key="11">
    <source>
        <dbReference type="SAM" id="Phobius"/>
    </source>
</evidence>
<evidence type="ECO:0000313" key="15">
    <source>
        <dbReference type="Proteomes" id="UP000018126"/>
    </source>
</evidence>
<comment type="catalytic activity">
    <reaction evidence="8">
        <text>L-seryl-[protein] + ATP = O-phospho-L-seryl-[protein] + ADP + H(+)</text>
        <dbReference type="Rhea" id="RHEA:17989"/>
        <dbReference type="Rhea" id="RHEA-COMP:9863"/>
        <dbReference type="Rhea" id="RHEA-COMP:11604"/>
        <dbReference type="ChEBI" id="CHEBI:15378"/>
        <dbReference type="ChEBI" id="CHEBI:29999"/>
        <dbReference type="ChEBI" id="CHEBI:30616"/>
        <dbReference type="ChEBI" id="CHEBI:83421"/>
        <dbReference type="ChEBI" id="CHEBI:456216"/>
        <dbReference type="EC" id="2.7.11.1"/>
    </reaction>
</comment>
<evidence type="ECO:0000256" key="8">
    <source>
        <dbReference type="ARBA" id="ARBA00048679"/>
    </source>
</evidence>
<feature type="domain" description="PASTA" evidence="13">
    <location>
        <begin position="355"/>
        <end position="423"/>
    </location>
</feature>
<keyword evidence="6 9" id="KW-0067">ATP-binding</keyword>
<keyword evidence="11" id="KW-0472">Membrane</keyword>
<keyword evidence="3" id="KW-0808">Transferase</keyword>
<evidence type="ECO:0000259" key="12">
    <source>
        <dbReference type="PROSITE" id="PS50011"/>
    </source>
</evidence>
<dbReference type="SMART" id="SM00220">
    <property type="entry name" value="S_TKc"/>
    <property type="match status" value="1"/>
</dbReference>
<evidence type="ECO:0000256" key="3">
    <source>
        <dbReference type="ARBA" id="ARBA00022679"/>
    </source>
</evidence>
<evidence type="ECO:0000256" key="5">
    <source>
        <dbReference type="ARBA" id="ARBA00022777"/>
    </source>
</evidence>
<keyword evidence="15" id="KW-1185">Reference proteome</keyword>
<evidence type="ECO:0000256" key="1">
    <source>
        <dbReference type="ARBA" id="ARBA00012513"/>
    </source>
</evidence>
<dbReference type="AlphaFoldDB" id="V6Q604"/>
<keyword evidence="11" id="KW-1133">Transmembrane helix</keyword>
<dbReference type="InterPro" id="IPR017441">
    <property type="entry name" value="Protein_kinase_ATP_BS"/>
</dbReference>
<protein>
    <recommendedName>
        <fullName evidence="1">non-specific serine/threonine protein kinase</fullName>
        <ecNumber evidence="1">2.7.11.1</ecNumber>
    </recommendedName>
</protein>
<dbReference type="GO" id="GO:0004674">
    <property type="term" value="F:protein serine/threonine kinase activity"/>
    <property type="evidence" value="ECO:0007669"/>
    <property type="project" value="UniProtKB-KW"/>
</dbReference>
<feature type="binding site" evidence="9">
    <location>
        <position position="41"/>
    </location>
    <ligand>
        <name>ATP</name>
        <dbReference type="ChEBI" id="CHEBI:30616"/>
    </ligand>
</feature>
<dbReference type="Pfam" id="PF03793">
    <property type="entry name" value="PASTA"/>
    <property type="match status" value="3"/>
</dbReference>
<dbReference type="EMBL" id="AYSH01000010">
    <property type="protein sequence ID" value="EST90197.1"/>
    <property type="molecule type" value="Genomic_DNA"/>
</dbReference>
<reference evidence="14 15" key="1">
    <citation type="journal article" date="2013" name="Genome Announc.">
        <title>High-Quality Draft Genome Sequence of Vagococcus lutrae Strain LBD1, Isolated from the Largemouth Bass Micropterus salmoides.</title>
        <authorList>
            <person name="Lebreton F."/>
            <person name="Valentino M.D."/>
            <person name="Duncan L.B."/>
            <person name="Zeng Q."/>
            <person name="Manson McGuire A."/>
            <person name="Earl A.M."/>
            <person name="Gilmore M.S."/>
        </authorList>
    </citation>
    <scope>NUCLEOTIDE SEQUENCE [LARGE SCALE GENOMIC DNA]</scope>
    <source>
        <strain evidence="14 15">LBD1</strain>
    </source>
</reference>
<dbReference type="PANTHER" id="PTHR43289">
    <property type="entry name" value="MITOGEN-ACTIVATED PROTEIN KINASE KINASE KINASE 20-RELATED"/>
    <property type="match status" value="1"/>
</dbReference>
<dbReference type="PROSITE" id="PS00108">
    <property type="entry name" value="PROTEIN_KINASE_ST"/>
    <property type="match status" value="1"/>
</dbReference>
<dbReference type="InterPro" id="IPR008271">
    <property type="entry name" value="Ser/Thr_kinase_AS"/>
</dbReference>
<evidence type="ECO:0000313" key="14">
    <source>
        <dbReference type="EMBL" id="EST90197.1"/>
    </source>
</evidence>
<keyword evidence="4 9" id="KW-0547">Nucleotide-binding</keyword>
<feature type="domain" description="PASTA" evidence="13">
    <location>
        <begin position="424"/>
        <end position="494"/>
    </location>
</feature>
<comment type="catalytic activity">
    <reaction evidence="7">
        <text>L-threonyl-[protein] + ATP = O-phospho-L-threonyl-[protein] + ADP + H(+)</text>
        <dbReference type="Rhea" id="RHEA:46608"/>
        <dbReference type="Rhea" id="RHEA-COMP:11060"/>
        <dbReference type="Rhea" id="RHEA-COMP:11605"/>
        <dbReference type="ChEBI" id="CHEBI:15378"/>
        <dbReference type="ChEBI" id="CHEBI:30013"/>
        <dbReference type="ChEBI" id="CHEBI:30616"/>
        <dbReference type="ChEBI" id="CHEBI:61977"/>
        <dbReference type="ChEBI" id="CHEBI:456216"/>
        <dbReference type="EC" id="2.7.11.1"/>
    </reaction>
</comment>
<evidence type="ECO:0000256" key="10">
    <source>
        <dbReference type="SAM" id="MobiDB-lite"/>
    </source>
</evidence>
<feature type="compositionally biased region" description="Polar residues" evidence="10">
    <location>
        <begin position="567"/>
        <end position="588"/>
    </location>
</feature>
<feature type="region of interest" description="Disordered" evidence="10">
    <location>
        <begin position="561"/>
        <end position="610"/>
    </location>
</feature>
<dbReference type="Gene3D" id="3.30.10.20">
    <property type="match status" value="3"/>
</dbReference>
<evidence type="ECO:0000259" key="13">
    <source>
        <dbReference type="PROSITE" id="PS51178"/>
    </source>
</evidence>
<evidence type="ECO:0000256" key="2">
    <source>
        <dbReference type="ARBA" id="ARBA00022527"/>
    </source>
</evidence>
<dbReference type="SUPFAM" id="SSF56112">
    <property type="entry name" value="Protein kinase-like (PK-like)"/>
    <property type="match status" value="1"/>
</dbReference>
<keyword evidence="5" id="KW-0418">Kinase</keyword>
<dbReference type="NCBIfam" id="NF033483">
    <property type="entry name" value="PknB_PASTA_kin"/>
    <property type="match status" value="1"/>
</dbReference>
<feature type="transmembrane region" description="Helical" evidence="11">
    <location>
        <begin position="334"/>
        <end position="354"/>
    </location>
</feature>
<sequence length="610" mass="67689">MIDIGSKINGRYKVTGNIGSGGMANVFLAYDPILDREVAVKVLRFDFQNDQAAIRRFQREALASSELVHPNIVSVYDVGEEDGLQYLVMEYVKGTDLKQYIKNHYPIPLEMVVTIMEQILSAISLAHQHRIIHRDLKPQNILIDEFGNVKIADFGIAIALSETSLTQTNTLLGSVHYLSPEQARGSMATRQSDIYALGVILFELLSGKVPFEGESAVSIALKHFQTEIPSVRELNPAIPQALENVILHATAKEATDRYVSAEEMARDISTSLSPLRANEPRFEPQAMIEETKVLTPLPPEPEPVAAVVEEPQEPAKPEQEEEVPVKNGKGKGKWWFLTFLTVVVIGVLLFLAFVRPSSITVPDTTNMTVEEAEKVLTEKQFKVAAEREETYDDQIEEGLVVETSPRGNAKAKKGSEVTLIISKGPDKIEIDNYEGLRFTDVEKTLLDLGFKRRHIKVKEEENSDVEVGMIISQNPAGGSTLSPEKDKIEFIISKGVKGFKLRDLTSYSQMDAESYLEEKGLSYEVEREYHDSIPAGYIITQFPPSGRMVDKGDHINLVVSLGPAPQPQTTEATVQTEASEPEGNTTTDSSEKDSKKNKPDENKTTDSKES</sequence>
<dbReference type="PATRIC" id="fig|1408226.3.peg.735"/>
<dbReference type="PROSITE" id="PS00107">
    <property type="entry name" value="PROTEIN_KINASE_ATP"/>
    <property type="match status" value="1"/>
</dbReference>
<dbReference type="FunFam" id="1.10.510.10:FF:000021">
    <property type="entry name" value="Serine/threonine protein kinase"/>
    <property type="match status" value="1"/>
</dbReference>
<dbReference type="PANTHER" id="PTHR43289:SF34">
    <property type="entry name" value="SERINE_THREONINE-PROTEIN KINASE YBDM-RELATED"/>
    <property type="match status" value="1"/>
</dbReference>
<dbReference type="PROSITE" id="PS50011">
    <property type="entry name" value="PROTEIN_KINASE_DOM"/>
    <property type="match status" value="1"/>
</dbReference>
<dbReference type="FunFam" id="3.30.200.20:FF:000035">
    <property type="entry name" value="Serine/threonine protein kinase Stk1"/>
    <property type="match status" value="1"/>
</dbReference>
<evidence type="ECO:0000256" key="7">
    <source>
        <dbReference type="ARBA" id="ARBA00047899"/>
    </source>
</evidence>
<dbReference type="InterPro" id="IPR011009">
    <property type="entry name" value="Kinase-like_dom_sf"/>
</dbReference>
<dbReference type="CDD" id="cd06577">
    <property type="entry name" value="PASTA_pknB"/>
    <property type="match status" value="3"/>
</dbReference>
<feature type="domain" description="PASTA" evidence="13">
    <location>
        <begin position="495"/>
        <end position="561"/>
    </location>
</feature>
<keyword evidence="11" id="KW-0812">Transmembrane</keyword>
<organism evidence="14 15">
    <name type="scientific">Vagococcus lutrae LBD1</name>
    <dbReference type="NCBI Taxonomy" id="1408226"/>
    <lineage>
        <taxon>Bacteria</taxon>
        <taxon>Bacillati</taxon>
        <taxon>Bacillota</taxon>
        <taxon>Bacilli</taxon>
        <taxon>Lactobacillales</taxon>
        <taxon>Enterococcaceae</taxon>
        <taxon>Vagococcus</taxon>
    </lineage>
</organism>
<dbReference type="GO" id="GO:0005524">
    <property type="term" value="F:ATP binding"/>
    <property type="evidence" value="ECO:0007669"/>
    <property type="project" value="UniProtKB-UniRule"/>
</dbReference>
<feature type="compositionally biased region" description="Basic and acidic residues" evidence="10">
    <location>
        <begin position="589"/>
        <end position="610"/>
    </location>
</feature>
<dbReference type="Gene3D" id="1.10.510.10">
    <property type="entry name" value="Transferase(Phosphotransferase) domain 1"/>
    <property type="match status" value="1"/>
</dbReference>
<dbReference type="RefSeq" id="WP_023606095.1">
    <property type="nucleotide sequence ID" value="NZ_AYSH01000010.1"/>
</dbReference>
<dbReference type="PROSITE" id="PS51178">
    <property type="entry name" value="PASTA"/>
    <property type="match status" value="3"/>
</dbReference>
<dbReference type="SMART" id="SM00740">
    <property type="entry name" value="PASTA"/>
    <property type="match status" value="3"/>
</dbReference>
<name>V6Q604_9ENTE</name>
<gene>
    <name evidence="14" type="ORF">T233_00763</name>
</gene>
<dbReference type="Proteomes" id="UP000018126">
    <property type="component" value="Unassembled WGS sequence"/>
</dbReference>
<feature type="domain" description="Protein kinase" evidence="12">
    <location>
        <begin position="12"/>
        <end position="282"/>
    </location>
</feature>
<dbReference type="Pfam" id="PF00069">
    <property type="entry name" value="Pkinase"/>
    <property type="match status" value="1"/>
</dbReference>
<keyword evidence="2" id="KW-0723">Serine/threonine-protein kinase</keyword>
<evidence type="ECO:0000256" key="6">
    <source>
        <dbReference type="ARBA" id="ARBA00022840"/>
    </source>
</evidence>
<evidence type="ECO:0000256" key="9">
    <source>
        <dbReference type="PROSITE-ProRule" id="PRU10141"/>
    </source>
</evidence>
<accession>V6Q604</accession>